<dbReference type="GeneID" id="96780752"/>
<keyword evidence="4" id="KW-0804">Transcription</keyword>
<dbReference type="AlphaFoldDB" id="A0A286NU35"/>
<comment type="similarity">
    <text evidence="1">Belongs to the BlaI transcriptional regulatory family.</text>
</comment>
<proteinExistence type="inferred from homology"/>
<evidence type="ECO:0000313" key="5">
    <source>
        <dbReference type="EMBL" id="ATA67680.1"/>
    </source>
</evidence>
<evidence type="ECO:0000256" key="4">
    <source>
        <dbReference type="ARBA" id="ARBA00023163"/>
    </source>
</evidence>
<dbReference type="Proteomes" id="UP000242855">
    <property type="component" value="Chromosome"/>
</dbReference>
<dbReference type="Gene3D" id="1.10.10.10">
    <property type="entry name" value="Winged helix-like DNA-binding domain superfamily/Winged helix DNA-binding domain"/>
    <property type="match status" value="1"/>
</dbReference>
<dbReference type="InterPro" id="IPR036390">
    <property type="entry name" value="WH_DNA-bd_sf"/>
</dbReference>
<evidence type="ECO:0000313" key="6">
    <source>
        <dbReference type="Proteomes" id="UP000242855"/>
    </source>
</evidence>
<evidence type="ECO:0000256" key="1">
    <source>
        <dbReference type="ARBA" id="ARBA00011046"/>
    </source>
</evidence>
<dbReference type="SUPFAM" id="SSF46785">
    <property type="entry name" value="Winged helix' DNA-binding domain"/>
    <property type="match status" value="1"/>
</dbReference>
<organism evidence="5 6">
    <name type="scientific">Capnocytophaga cynodegmi</name>
    <dbReference type="NCBI Taxonomy" id="28189"/>
    <lineage>
        <taxon>Bacteria</taxon>
        <taxon>Pseudomonadati</taxon>
        <taxon>Bacteroidota</taxon>
        <taxon>Flavobacteriia</taxon>
        <taxon>Flavobacteriales</taxon>
        <taxon>Flavobacteriaceae</taxon>
        <taxon>Capnocytophaga</taxon>
    </lineage>
</organism>
<dbReference type="EMBL" id="CP022378">
    <property type="protein sequence ID" value="ATA67680.1"/>
    <property type="molecule type" value="Genomic_DNA"/>
</dbReference>
<keyword evidence="2" id="KW-0805">Transcription regulation</keyword>
<dbReference type="GO" id="GO:0045892">
    <property type="term" value="P:negative regulation of DNA-templated transcription"/>
    <property type="evidence" value="ECO:0007669"/>
    <property type="project" value="InterPro"/>
</dbReference>
<dbReference type="GO" id="GO:0003677">
    <property type="term" value="F:DNA binding"/>
    <property type="evidence" value="ECO:0007669"/>
    <property type="project" value="UniProtKB-KW"/>
</dbReference>
<dbReference type="Pfam" id="PF03965">
    <property type="entry name" value="Penicillinase_R"/>
    <property type="match status" value="1"/>
</dbReference>
<protein>
    <submittedName>
        <fullName evidence="5">Transcriptional regulator</fullName>
    </submittedName>
</protein>
<sequence>MNIKELTSKEEEIMSFFWEEGKLFVKQIVEKYDDPKPHFNTISTYVRTLEEKGFLSHESFGSSYQYFPVISKEDYHNRTLKNVIKKYFGNSYLNVVNTFIKSENLSVDEIRKLLDDIDRNNKN</sequence>
<dbReference type="InterPro" id="IPR036388">
    <property type="entry name" value="WH-like_DNA-bd_sf"/>
</dbReference>
<dbReference type="Gene3D" id="1.10.4040.10">
    <property type="entry name" value="Penicillinase repressor domain"/>
    <property type="match status" value="1"/>
</dbReference>
<dbReference type="PIRSF" id="PIRSF019455">
    <property type="entry name" value="CopR_AtkY"/>
    <property type="match status" value="1"/>
</dbReference>
<keyword evidence="3" id="KW-0238">DNA-binding</keyword>
<evidence type="ECO:0000256" key="3">
    <source>
        <dbReference type="ARBA" id="ARBA00023125"/>
    </source>
</evidence>
<accession>A0A286NU35</accession>
<name>A0A286NU35_9FLAO</name>
<reference evidence="5 6" key="1">
    <citation type="journal article" date="2017" name="Genome Announc.">
        <title>Twelve Complete Reference Genomes of Clinical Isolates in the Capnocytophaga Genus.</title>
        <authorList>
            <person name="Villarma A."/>
            <person name="Gulvik C.A."/>
            <person name="Rowe L.A."/>
            <person name="Sheth M."/>
            <person name="Juieng P."/>
            <person name="Nicholson A.C."/>
            <person name="Loparev V.N."/>
            <person name="McQuiston J.R."/>
        </authorList>
    </citation>
    <scope>NUCLEOTIDE SEQUENCE [LARGE SCALE GENOMIC DNA]</scope>
    <source>
        <strain evidence="5 6">G7591</strain>
    </source>
</reference>
<dbReference type="InterPro" id="IPR005650">
    <property type="entry name" value="BlaI_family"/>
</dbReference>
<gene>
    <name evidence="5" type="ORF">CGC48_02960</name>
</gene>
<dbReference type="RefSeq" id="WP_098028413.1">
    <property type="nucleotide sequence ID" value="NZ_CP022378.1"/>
</dbReference>
<evidence type="ECO:0000256" key="2">
    <source>
        <dbReference type="ARBA" id="ARBA00023015"/>
    </source>
</evidence>
<dbReference type="KEGG" id="ccyn:CGC48_02960"/>